<keyword evidence="2" id="KW-1185">Reference proteome</keyword>
<dbReference type="Proteomes" id="UP001209854">
    <property type="component" value="Unassembled WGS sequence"/>
</dbReference>
<dbReference type="RefSeq" id="WP_262568542.1">
    <property type="nucleotide sequence ID" value="NZ_JAPFCC010000001.1"/>
</dbReference>
<sequence>MKTKRQEISFDDHYKGDDYSYWGRALLKIAEYFGEYVNLKMGWHEPFEEGKTPFEAFLEEYPEHSEGA</sequence>
<proteinExistence type="predicted"/>
<organism evidence="1 2">
    <name type="scientific">Endozoicomonas gorgoniicola</name>
    <dbReference type="NCBI Taxonomy" id="1234144"/>
    <lineage>
        <taxon>Bacteria</taxon>
        <taxon>Pseudomonadati</taxon>
        <taxon>Pseudomonadota</taxon>
        <taxon>Gammaproteobacteria</taxon>
        <taxon>Oceanospirillales</taxon>
        <taxon>Endozoicomonadaceae</taxon>
        <taxon>Endozoicomonas</taxon>
    </lineage>
</organism>
<dbReference type="EMBL" id="JAPFCC010000001">
    <property type="protein sequence ID" value="MCW7553746.1"/>
    <property type="molecule type" value="Genomic_DNA"/>
</dbReference>
<evidence type="ECO:0000313" key="1">
    <source>
        <dbReference type="EMBL" id="MCW7553746.1"/>
    </source>
</evidence>
<protein>
    <submittedName>
        <fullName evidence="1">Uncharacterized protein</fullName>
    </submittedName>
</protein>
<accession>A0ABT3MWI7</accession>
<name>A0ABT3MWI7_9GAMM</name>
<evidence type="ECO:0000313" key="2">
    <source>
        <dbReference type="Proteomes" id="UP001209854"/>
    </source>
</evidence>
<comment type="caution">
    <text evidence="1">The sequence shown here is derived from an EMBL/GenBank/DDBJ whole genome shotgun (WGS) entry which is preliminary data.</text>
</comment>
<reference evidence="1 2" key="1">
    <citation type="submission" date="2022-10" db="EMBL/GenBank/DDBJ databases">
        <title>High-quality genome sequences of two octocoral-associated bacteria, Endozoicomonas euniceicola EF212 and Endozoicomonas gorgoniicola PS125.</title>
        <authorList>
            <person name="Chiou Y.-J."/>
            <person name="Chen Y.-H."/>
        </authorList>
    </citation>
    <scope>NUCLEOTIDE SEQUENCE [LARGE SCALE GENOMIC DNA]</scope>
    <source>
        <strain evidence="1 2">PS125</strain>
    </source>
</reference>
<gene>
    <name evidence="1" type="ORF">NX722_14120</name>
</gene>